<accession>A0A0D2HP82</accession>
<dbReference type="Gene3D" id="2.30.40.10">
    <property type="entry name" value="Urease, subunit C, domain 1"/>
    <property type="match status" value="1"/>
</dbReference>
<name>A0A0D2HP82_9EURO</name>
<reference evidence="2 3" key="1">
    <citation type="submission" date="2015-01" db="EMBL/GenBank/DDBJ databases">
        <title>The Genome Sequence of Fonsecaea multimorphosa CBS 102226.</title>
        <authorList>
            <consortium name="The Broad Institute Genomics Platform"/>
            <person name="Cuomo C."/>
            <person name="de Hoog S."/>
            <person name="Gorbushina A."/>
            <person name="Stielow B."/>
            <person name="Teixiera M."/>
            <person name="Abouelleil A."/>
            <person name="Chapman S.B."/>
            <person name="Priest M."/>
            <person name="Young S.K."/>
            <person name="Wortman J."/>
            <person name="Nusbaum C."/>
            <person name="Birren B."/>
        </authorList>
    </citation>
    <scope>NUCLEOTIDE SEQUENCE [LARGE SCALE GENOMIC DNA]</scope>
    <source>
        <strain evidence="2 3">CBS 102226</strain>
    </source>
</reference>
<dbReference type="OrthoDB" id="194468at2759"/>
<dbReference type="GO" id="GO:0016810">
    <property type="term" value="F:hydrolase activity, acting on carbon-nitrogen (but not peptide) bonds"/>
    <property type="evidence" value="ECO:0007669"/>
    <property type="project" value="InterPro"/>
</dbReference>
<dbReference type="Proteomes" id="UP000053411">
    <property type="component" value="Unassembled WGS sequence"/>
</dbReference>
<dbReference type="AlphaFoldDB" id="A0A0D2HP82"/>
<protein>
    <recommendedName>
        <fullName evidence="1">Amidohydrolase-related domain-containing protein</fullName>
    </recommendedName>
</protein>
<dbReference type="PANTHER" id="PTHR43135">
    <property type="entry name" value="ALPHA-D-RIBOSE 1-METHYLPHOSPHONATE 5-TRIPHOSPHATE DIPHOSPHATASE"/>
    <property type="match status" value="1"/>
</dbReference>
<dbReference type="SUPFAM" id="SSF51556">
    <property type="entry name" value="Metallo-dependent hydrolases"/>
    <property type="match status" value="1"/>
</dbReference>
<dbReference type="GeneID" id="27706078"/>
<organism evidence="2 3">
    <name type="scientific">Fonsecaea multimorphosa CBS 102226</name>
    <dbReference type="NCBI Taxonomy" id="1442371"/>
    <lineage>
        <taxon>Eukaryota</taxon>
        <taxon>Fungi</taxon>
        <taxon>Dikarya</taxon>
        <taxon>Ascomycota</taxon>
        <taxon>Pezizomycotina</taxon>
        <taxon>Eurotiomycetes</taxon>
        <taxon>Chaetothyriomycetidae</taxon>
        <taxon>Chaetothyriales</taxon>
        <taxon>Herpotrichiellaceae</taxon>
        <taxon>Fonsecaea</taxon>
    </lineage>
</organism>
<dbReference type="STRING" id="1442371.A0A0D2HP82"/>
<dbReference type="InterPro" id="IPR032466">
    <property type="entry name" value="Metal_Hydrolase"/>
</dbReference>
<dbReference type="PANTHER" id="PTHR43135:SF3">
    <property type="entry name" value="ALPHA-D-RIBOSE 1-METHYLPHOSPHONATE 5-TRIPHOSPHATE DIPHOSPHATASE"/>
    <property type="match status" value="1"/>
</dbReference>
<dbReference type="InterPro" id="IPR006680">
    <property type="entry name" value="Amidohydro-rel"/>
</dbReference>
<dbReference type="RefSeq" id="XP_016637763.1">
    <property type="nucleotide sequence ID" value="XM_016770853.1"/>
</dbReference>
<dbReference type="Gene3D" id="3.20.20.140">
    <property type="entry name" value="Metal-dependent hydrolases"/>
    <property type="match status" value="1"/>
</dbReference>
<dbReference type="InterPro" id="IPR051781">
    <property type="entry name" value="Metallo-dep_Hydrolase"/>
</dbReference>
<evidence type="ECO:0000313" key="3">
    <source>
        <dbReference type="Proteomes" id="UP000053411"/>
    </source>
</evidence>
<feature type="domain" description="Amidohydrolase-related" evidence="1">
    <location>
        <begin position="122"/>
        <end position="492"/>
    </location>
</feature>
<dbReference type="CDD" id="cd01299">
    <property type="entry name" value="Met_dep_hydrolase_A"/>
    <property type="match status" value="1"/>
</dbReference>
<dbReference type="VEuPathDB" id="FungiDB:Z520_00332"/>
<dbReference type="InterPro" id="IPR057744">
    <property type="entry name" value="OTAase-like"/>
</dbReference>
<evidence type="ECO:0000313" key="2">
    <source>
        <dbReference type="EMBL" id="KIY03641.1"/>
    </source>
</evidence>
<dbReference type="InterPro" id="IPR011059">
    <property type="entry name" value="Metal-dep_hydrolase_composite"/>
</dbReference>
<sequence length="499" mass="53151">MTRRNPIPLGLSNPQPFTTPTLWQTSSHAVNCNSSGSDEELPELLPRAESKHASIPPSLSADLPDMMSGSTQLINTSLLIPGRGKPQHDMSVILQDGTITSIQPTASVPPPFKNLPTTHVPVLMPGLWDCHIHLLGSKTFNFSEIATQSTALAGARIARNVHDILMSGFTSVRELAGYGLEVSNAIEEGTLVGPNIYSSGAAISQTAGHGDVFDLPWGFVTSLFGVRDTQANGLSPGTGPMIVADGVDECRRAVRLLVRRGATCIKVFASGGVLSIADDPLRQQFSLEELKVIVEEAQRAGRVVGAHCHGKDGIMAALHAGVHSIEHGTYMDEECIELMKKQGTVYVPTRTIVKIGVDHPELMSPESYRKMLETARHHRAAYRLAVKSGVKIALGTDLGISTPATHPLAHGQSGGELAYAVSDGGMEPLQAIEAATAMGPEVLGTLGMAPKSGRIEVGYDADLIALSANPLKNMDLFKEPKNITHVWKGGRLFKSPSDV</sequence>
<dbReference type="EMBL" id="KN848062">
    <property type="protein sequence ID" value="KIY03641.1"/>
    <property type="molecule type" value="Genomic_DNA"/>
</dbReference>
<dbReference type="Pfam" id="PF01979">
    <property type="entry name" value="Amidohydro_1"/>
    <property type="match status" value="1"/>
</dbReference>
<dbReference type="SUPFAM" id="SSF51338">
    <property type="entry name" value="Composite domain of metallo-dependent hydrolases"/>
    <property type="match status" value="2"/>
</dbReference>
<evidence type="ECO:0000259" key="1">
    <source>
        <dbReference type="Pfam" id="PF01979"/>
    </source>
</evidence>
<gene>
    <name evidence="2" type="ORF">Z520_00332</name>
</gene>
<keyword evidence="3" id="KW-1185">Reference proteome</keyword>
<proteinExistence type="predicted"/>